<dbReference type="Proteomes" id="UP001445472">
    <property type="component" value="Unassembled WGS sequence"/>
</dbReference>
<feature type="compositionally biased region" description="Basic and acidic residues" evidence="1">
    <location>
        <begin position="236"/>
        <end position="246"/>
    </location>
</feature>
<name>A0ABV1UW01_9ACTN</name>
<sequence length="258" mass="27252">MPLDMWWFVGACGVWLGAAALLLRARGPAPDATPDAQTVALLRGGPEAAVTVALVALQQRGVITDGRPGTVRTDGWATAIREPLQLAVHSSLRRPVAPRTLVTVPRVRRALAALSDRCAQSGLLRSHGRWYTARALLYAVPVTIAVGCTATPVTAAQLAASAVPVAAAAGLWCVPRQTRAGRQLLASLRETHPLERRRSVGPRVVMSVALHGDRALALHLPHFARGGGLLRHGRRDRGFPPDERPSDGGLGTLGGADH</sequence>
<feature type="transmembrane region" description="Helical" evidence="2">
    <location>
        <begin position="6"/>
        <end position="23"/>
    </location>
</feature>
<proteinExistence type="predicted"/>
<dbReference type="RefSeq" id="WP_351976659.1">
    <property type="nucleotide sequence ID" value="NZ_JBEPBX010000013.1"/>
</dbReference>
<feature type="transmembrane region" description="Helical" evidence="2">
    <location>
        <begin position="135"/>
        <end position="152"/>
    </location>
</feature>
<keyword evidence="2" id="KW-0472">Membrane</keyword>
<organism evidence="3 4">
    <name type="scientific">Streptomyces xantholiticus</name>
    <dbReference type="NCBI Taxonomy" id="68285"/>
    <lineage>
        <taxon>Bacteria</taxon>
        <taxon>Bacillati</taxon>
        <taxon>Actinomycetota</taxon>
        <taxon>Actinomycetes</taxon>
        <taxon>Kitasatosporales</taxon>
        <taxon>Streptomycetaceae</taxon>
        <taxon>Streptomyces</taxon>
    </lineage>
</organism>
<protein>
    <submittedName>
        <fullName evidence="3">TIGR04222 domain-containing membrane protein</fullName>
    </submittedName>
</protein>
<reference evidence="3 4" key="1">
    <citation type="submission" date="2024-06" db="EMBL/GenBank/DDBJ databases">
        <title>The Natural Products Discovery Center: Release of the First 8490 Sequenced Strains for Exploring Actinobacteria Biosynthetic Diversity.</title>
        <authorList>
            <person name="Kalkreuter E."/>
            <person name="Kautsar S.A."/>
            <person name="Yang D."/>
            <person name="Bader C.D."/>
            <person name="Teijaro C.N."/>
            <person name="Fluegel L."/>
            <person name="Davis C.M."/>
            <person name="Simpson J.R."/>
            <person name="Lauterbach L."/>
            <person name="Steele A.D."/>
            <person name="Gui C."/>
            <person name="Meng S."/>
            <person name="Li G."/>
            <person name="Viehrig K."/>
            <person name="Ye F."/>
            <person name="Su P."/>
            <person name="Kiefer A.F."/>
            <person name="Nichols A."/>
            <person name="Cepeda A.J."/>
            <person name="Yan W."/>
            <person name="Fan B."/>
            <person name="Jiang Y."/>
            <person name="Adhikari A."/>
            <person name="Zheng C.-J."/>
            <person name="Schuster L."/>
            <person name="Cowan T.M."/>
            <person name="Smanski M.J."/>
            <person name="Chevrette M.G."/>
            <person name="De Carvalho L.P.S."/>
            <person name="Shen B."/>
        </authorList>
    </citation>
    <scope>NUCLEOTIDE SEQUENCE [LARGE SCALE GENOMIC DNA]</scope>
    <source>
        <strain evidence="3 4">NPDC000837</strain>
    </source>
</reference>
<comment type="caution">
    <text evidence="3">The sequence shown here is derived from an EMBL/GenBank/DDBJ whole genome shotgun (WGS) entry which is preliminary data.</text>
</comment>
<feature type="compositionally biased region" description="Gly residues" evidence="1">
    <location>
        <begin position="248"/>
        <end position="258"/>
    </location>
</feature>
<keyword evidence="2" id="KW-1133">Transmembrane helix</keyword>
<gene>
    <name evidence="3" type="ORF">ABT276_16695</name>
</gene>
<dbReference type="EMBL" id="JBEPBX010000013">
    <property type="protein sequence ID" value="MER6614974.1"/>
    <property type="molecule type" value="Genomic_DNA"/>
</dbReference>
<evidence type="ECO:0000256" key="2">
    <source>
        <dbReference type="SAM" id="Phobius"/>
    </source>
</evidence>
<dbReference type="NCBIfam" id="TIGR04222">
    <property type="entry name" value="near_uncomplex"/>
    <property type="match status" value="1"/>
</dbReference>
<keyword evidence="2" id="KW-0812">Transmembrane</keyword>
<evidence type="ECO:0000313" key="3">
    <source>
        <dbReference type="EMBL" id="MER6614974.1"/>
    </source>
</evidence>
<evidence type="ECO:0000313" key="4">
    <source>
        <dbReference type="Proteomes" id="UP001445472"/>
    </source>
</evidence>
<feature type="region of interest" description="Disordered" evidence="1">
    <location>
        <begin position="231"/>
        <end position="258"/>
    </location>
</feature>
<keyword evidence="4" id="KW-1185">Reference proteome</keyword>
<dbReference type="InterPro" id="IPR026467">
    <property type="entry name" value="Ser/Gly_Cys_C_dom"/>
</dbReference>
<accession>A0ABV1UW01</accession>
<evidence type="ECO:0000256" key="1">
    <source>
        <dbReference type="SAM" id="MobiDB-lite"/>
    </source>
</evidence>